<comment type="caution">
    <text evidence="1">The sequence shown here is derived from an EMBL/GenBank/DDBJ whole genome shotgun (WGS) entry which is preliminary data.</text>
</comment>
<organism evidence="1 2">
    <name type="scientific">Acinetobacter tjernbergiae DSM 14971 = CIP 107465</name>
    <dbReference type="NCBI Taxonomy" id="1120928"/>
    <lineage>
        <taxon>Bacteria</taxon>
        <taxon>Pseudomonadati</taxon>
        <taxon>Pseudomonadota</taxon>
        <taxon>Gammaproteobacteria</taxon>
        <taxon>Moraxellales</taxon>
        <taxon>Moraxellaceae</taxon>
        <taxon>Acinetobacter</taxon>
    </lineage>
</organism>
<keyword evidence="2" id="KW-1185">Reference proteome</keyword>
<dbReference type="RefSeq" id="WP_018680118.1">
    <property type="nucleotide sequence ID" value="NZ_AYEV01000059.1"/>
</dbReference>
<reference evidence="1 2" key="1">
    <citation type="submission" date="2013-10" db="EMBL/GenBank/DDBJ databases">
        <title>The Genome Sequence of Acinetobacter tjernbergiae CIP107465.</title>
        <authorList>
            <consortium name="The Broad Institute Genomics Platform"/>
            <consortium name="The Broad Institute Genome Sequencing Center for Infectious Disease"/>
            <person name="Cerqueira G."/>
            <person name="Feldgarden M."/>
            <person name="Courvalin P."/>
            <person name="Grillot-Courvalin C."/>
            <person name="Clermont D."/>
            <person name="Rocha E."/>
            <person name="Yoon E.-J."/>
            <person name="Nemec A."/>
            <person name="Young S.K."/>
            <person name="Zeng Q."/>
            <person name="Gargeya S."/>
            <person name="Fitzgerald M."/>
            <person name="Abouelleil A."/>
            <person name="Alvarado L."/>
            <person name="Berlin A.M."/>
            <person name="Chapman S.B."/>
            <person name="Gainer-Dewar J."/>
            <person name="Goldberg J."/>
            <person name="Gnerre S."/>
            <person name="Griggs A."/>
            <person name="Gujja S."/>
            <person name="Hansen M."/>
            <person name="Howarth C."/>
            <person name="Imamovic A."/>
            <person name="Ireland A."/>
            <person name="Larimer J."/>
            <person name="McCowan C."/>
            <person name="Murphy C."/>
            <person name="Pearson M."/>
            <person name="Poon T.W."/>
            <person name="Priest M."/>
            <person name="Roberts A."/>
            <person name="Saif S."/>
            <person name="Shea T."/>
            <person name="Sykes S."/>
            <person name="Wortman J."/>
            <person name="Nusbaum C."/>
            <person name="Birren B."/>
        </authorList>
    </citation>
    <scope>NUCLEOTIDE SEQUENCE [LARGE SCALE GENOMIC DNA]</scope>
    <source>
        <strain evidence="1 2">CIP 107465</strain>
    </source>
</reference>
<dbReference type="AlphaFoldDB" id="V2USU9"/>
<accession>V2USU9</accession>
<evidence type="ECO:0000313" key="1">
    <source>
        <dbReference type="EMBL" id="ESK53092.1"/>
    </source>
</evidence>
<dbReference type="Proteomes" id="UP000017404">
    <property type="component" value="Unassembled WGS sequence"/>
</dbReference>
<gene>
    <name evidence="1" type="ORF">F990_03470</name>
</gene>
<sequence>MTLTQTFLNQIIFNIDKHQAAHIRNETKRITHLGNIDFSELTQKQKNAVLKTTDRLLNNFRILHSDMEKIFKNENNFTEFFRIIRFPKDAEFSLFWDHIQLVDNVNNDLNEHNFNQLKHFLTSFGPLKIQDQTLDDFWKEAISLNNSDILSQTVFTLNLYSILSHLDLLTHRLLFNDIEPICLGWLFQKKLNPKNFQCKDGKFTKTSKHKALWTNPSRSLLTLMATFAALKLDDKKPSTCRGLNFSNYLLNYTDKKDNFIRKANEGFPISYTDFIWLLSEKTERNDIQTAVSKEITQETINILLDVKAEYKSYNHMFLIWFIYRFFQNDCESRPKNEAFMHGIYYEFWELFSDYYKNRISYSESSQWPSDLKELAQPAMD</sequence>
<protein>
    <submittedName>
        <fullName evidence="1">Uncharacterized protein</fullName>
    </submittedName>
</protein>
<proteinExistence type="predicted"/>
<evidence type="ECO:0000313" key="2">
    <source>
        <dbReference type="Proteomes" id="UP000017404"/>
    </source>
</evidence>
<name>V2USU9_9GAMM</name>
<dbReference type="PATRIC" id="fig|1120928.5.peg.3509"/>
<dbReference type="EMBL" id="AYEV01000059">
    <property type="protein sequence ID" value="ESK53092.1"/>
    <property type="molecule type" value="Genomic_DNA"/>
</dbReference>